<evidence type="ECO:0000256" key="11">
    <source>
        <dbReference type="ARBA" id="ARBA00023015"/>
    </source>
</evidence>
<dbReference type="Pfam" id="PF00294">
    <property type="entry name" value="PfkB"/>
    <property type="match status" value="1"/>
</dbReference>
<feature type="binding site" evidence="15">
    <location>
        <position position="604"/>
    </location>
    <ligand>
        <name>K(+)</name>
        <dbReference type="ChEBI" id="CHEBI:29103"/>
    </ligand>
</feature>
<dbReference type="Proteomes" id="UP000429958">
    <property type="component" value="Unassembled WGS sequence"/>
</dbReference>
<dbReference type="SUPFAM" id="SSF53822">
    <property type="entry name" value="Periplasmic binding protein-like I"/>
    <property type="match status" value="1"/>
</dbReference>
<feature type="binding site" evidence="15">
    <location>
        <begin position="568"/>
        <end position="569"/>
    </location>
    <ligand>
        <name>ATP</name>
        <dbReference type="ChEBI" id="CHEBI:30616"/>
    </ligand>
</feature>
<dbReference type="RefSeq" id="WP_154471765.1">
    <property type="nucleotide sequence ID" value="NZ_DBEWUL010000130.1"/>
</dbReference>
<comment type="function">
    <text evidence="15">Catalyzes the phosphorylation of ribose at O-5 in a reaction requiring ATP and magnesium. The resulting D-ribose-5-phosphate can then be used either for sythesis of nucleotides, histidine, and tryptophan, or as a component of the pentose phosphate pathway.</text>
</comment>
<sequence length="632" mass="69696">MTIKEIAQIAGVSVSTVSKIMNNKDQSIRSETREHVLKIAKEYNYKPYSSIITSSSGKTLCLGIIFRNASAVHNSISGMIAAASSCGYSILTRESNNSVEQELKNILALLNMHVDGIIWEPVSPDSLDSARHIRHANIPYFIINSDIEHALNIDFQQMGYLATEALIKARHSEIACMLRNGTRTKSFFQGYRQCLFDHNIAFDERLVFYETDGLPISKITNHIFSGIVVSHYAAAIQLYKAIDTLHYAIPHDLSLVSLKDSLRIKTDYPPISTLPIPYYDFGTYVVDYLIHIIEKKDGIPKLALSFKLEHHLSIDIPYNSRLKKVISLGSINIDNYMNFDQLPHTGKTVTSPAASIYPGGKCINEAIGIAKLGHQVSAIGRVGDDADADFLYEYIKDYPVDTFGIRRSKGLKTGQAYIFVQKDGDSMISIMSGANNAVSSKDIIENERLFVNASYCLIQTEIPMEAIIKASHMAKKYNLITVLKPSACSSLPLELLQNIDIISPNLDELGEICPGGQSLEEKAGQLLSYGIKTVIVTMGAQGCYLREKNLECRIPSGNFTSVDSSGAGDAFISALVSYLLYGYEIVTAAKIATYAAGLSTTRQGTTPALIDKDTLESFIRQKEPELLHASKQ</sequence>
<name>A0A7X2NJZ6_9CLOT</name>
<dbReference type="UniPathway" id="UPA00916">
    <property type="reaction ID" value="UER00889"/>
</dbReference>
<dbReference type="InterPro" id="IPR010982">
    <property type="entry name" value="Lambda_DNA-bd_dom_sf"/>
</dbReference>
<feature type="binding site" evidence="15">
    <location>
        <position position="563"/>
    </location>
    <ligand>
        <name>K(+)</name>
        <dbReference type="ChEBI" id="CHEBI:29103"/>
    </ligand>
</feature>
<evidence type="ECO:0000256" key="5">
    <source>
        <dbReference type="ARBA" id="ARBA00022723"/>
    </source>
</evidence>
<keyword evidence="10 15" id="KW-0630">Potassium</keyword>
<dbReference type="InterPro" id="IPR000843">
    <property type="entry name" value="HTH_LacI"/>
</dbReference>
<reference evidence="17 18" key="1">
    <citation type="submission" date="2019-08" db="EMBL/GenBank/DDBJ databases">
        <title>In-depth cultivation of the pig gut microbiome towards novel bacterial diversity and tailored functional studies.</title>
        <authorList>
            <person name="Wylensek D."/>
            <person name="Hitch T.C.A."/>
            <person name="Clavel T."/>
        </authorList>
    </citation>
    <scope>NUCLEOTIDE SEQUENCE [LARGE SCALE GENOMIC DNA]</scope>
    <source>
        <strain evidence="17 18">WCA-389-WT-23D1</strain>
    </source>
</reference>
<feature type="domain" description="HTH lacI-type" evidence="16">
    <location>
        <begin position="1"/>
        <end position="47"/>
    </location>
</feature>
<keyword evidence="12 17" id="KW-0238">DNA-binding</keyword>
<dbReference type="PRINTS" id="PR00990">
    <property type="entry name" value="RIBOKINASE"/>
</dbReference>
<dbReference type="Gene3D" id="3.40.1190.20">
    <property type="match status" value="1"/>
</dbReference>
<keyword evidence="7 15" id="KW-0418">Kinase</keyword>
<evidence type="ECO:0000259" key="16">
    <source>
        <dbReference type="PROSITE" id="PS50932"/>
    </source>
</evidence>
<dbReference type="EC" id="2.7.1.15" evidence="2 15"/>
<comment type="pathway">
    <text evidence="15">Carbohydrate metabolism; D-ribose degradation; D-ribose 5-phosphate from beta-D-ribopyranose: step 2/2.</text>
</comment>
<dbReference type="GO" id="GO:0046872">
    <property type="term" value="F:metal ion binding"/>
    <property type="evidence" value="ECO:0007669"/>
    <property type="project" value="UniProtKB-KW"/>
</dbReference>
<keyword evidence="13" id="KW-0804">Transcription</keyword>
<dbReference type="SMART" id="SM00354">
    <property type="entry name" value="HTH_LACI"/>
    <property type="match status" value="1"/>
</dbReference>
<evidence type="ECO:0000256" key="1">
    <source>
        <dbReference type="ARBA" id="ARBA00005380"/>
    </source>
</evidence>
<feature type="binding site" evidence="15">
    <location>
        <position position="569"/>
    </location>
    <ligand>
        <name>substrate</name>
    </ligand>
</feature>
<dbReference type="InterPro" id="IPR046335">
    <property type="entry name" value="LacI/GalR-like_sensor"/>
</dbReference>
<dbReference type="GO" id="GO:0004747">
    <property type="term" value="F:ribokinase activity"/>
    <property type="evidence" value="ECO:0007669"/>
    <property type="project" value="UniProtKB-UniRule"/>
</dbReference>
<proteinExistence type="inferred from homology"/>
<feature type="binding site" evidence="15">
    <location>
        <position position="602"/>
    </location>
    <ligand>
        <name>K(+)</name>
        <dbReference type="ChEBI" id="CHEBI:29103"/>
    </ligand>
</feature>
<evidence type="ECO:0000256" key="4">
    <source>
        <dbReference type="ARBA" id="ARBA00022679"/>
    </source>
</evidence>
<comment type="catalytic activity">
    <reaction evidence="15">
        <text>D-ribose + ATP = D-ribose 5-phosphate + ADP + H(+)</text>
        <dbReference type="Rhea" id="RHEA:13697"/>
        <dbReference type="ChEBI" id="CHEBI:15378"/>
        <dbReference type="ChEBI" id="CHEBI:30616"/>
        <dbReference type="ChEBI" id="CHEBI:47013"/>
        <dbReference type="ChEBI" id="CHEBI:78346"/>
        <dbReference type="ChEBI" id="CHEBI:456216"/>
        <dbReference type="EC" id="2.7.1.15"/>
    </reaction>
</comment>
<dbReference type="PROSITE" id="PS00584">
    <property type="entry name" value="PFKB_KINASES_2"/>
    <property type="match status" value="1"/>
</dbReference>
<comment type="similarity">
    <text evidence="1">Belongs to the carbohydrate kinase pfkB family.</text>
</comment>
<dbReference type="InterPro" id="IPR002139">
    <property type="entry name" value="Ribo/fructo_kinase"/>
</dbReference>
<feature type="binding site" evidence="15">
    <location>
        <position position="461"/>
    </location>
    <ligand>
        <name>substrate</name>
    </ligand>
</feature>
<comment type="caution">
    <text evidence="17">The sequence shown here is derived from an EMBL/GenBank/DDBJ whole genome shotgun (WGS) entry which is preliminary data.</text>
</comment>
<feature type="binding site" evidence="15">
    <location>
        <begin position="537"/>
        <end position="542"/>
    </location>
    <ligand>
        <name>ATP</name>
        <dbReference type="ChEBI" id="CHEBI:30616"/>
    </ligand>
</feature>
<dbReference type="SUPFAM" id="SSF47413">
    <property type="entry name" value="lambda repressor-like DNA-binding domains"/>
    <property type="match status" value="1"/>
</dbReference>
<dbReference type="PROSITE" id="PS50932">
    <property type="entry name" value="HTH_LACI_2"/>
    <property type="match status" value="1"/>
</dbReference>
<comment type="subcellular location">
    <subcellularLocation>
        <location evidence="15">Cytoplasm</location>
    </subcellularLocation>
</comment>
<dbReference type="GO" id="GO:0003677">
    <property type="term" value="F:DNA binding"/>
    <property type="evidence" value="ECO:0007669"/>
    <property type="project" value="UniProtKB-KW"/>
</dbReference>
<dbReference type="HAMAP" id="MF_01987">
    <property type="entry name" value="Ribokinase"/>
    <property type="match status" value="1"/>
</dbReference>
<evidence type="ECO:0000313" key="18">
    <source>
        <dbReference type="Proteomes" id="UP000429958"/>
    </source>
</evidence>
<keyword evidence="6 15" id="KW-0547">Nucleotide-binding</keyword>
<evidence type="ECO:0000256" key="6">
    <source>
        <dbReference type="ARBA" id="ARBA00022741"/>
    </source>
</evidence>
<feature type="binding site" evidence="15">
    <location>
        <position position="565"/>
    </location>
    <ligand>
        <name>K(+)</name>
        <dbReference type="ChEBI" id="CHEBI:29103"/>
    </ligand>
</feature>
<dbReference type="Gene3D" id="3.40.50.2300">
    <property type="match status" value="2"/>
</dbReference>
<keyword evidence="5 15" id="KW-0479">Metal-binding</keyword>
<dbReference type="GO" id="GO:0005737">
    <property type="term" value="C:cytoplasm"/>
    <property type="evidence" value="ECO:0007669"/>
    <property type="project" value="UniProtKB-SubCell"/>
</dbReference>
<dbReference type="Gene3D" id="1.10.260.40">
    <property type="entry name" value="lambda repressor-like DNA-binding domains"/>
    <property type="match status" value="1"/>
</dbReference>
<keyword evidence="15" id="KW-0963">Cytoplasm</keyword>
<dbReference type="InterPro" id="IPR011611">
    <property type="entry name" value="PfkB_dom"/>
</dbReference>
<dbReference type="InterPro" id="IPR011877">
    <property type="entry name" value="Ribokinase"/>
</dbReference>
<dbReference type="Pfam" id="PF00356">
    <property type="entry name" value="LacI"/>
    <property type="match status" value="1"/>
</dbReference>
<feature type="binding site" evidence="15">
    <location>
        <position position="599"/>
    </location>
    <ligand>
        <name>K(+)</name>
        <dbReference type="ChEBI" id="CHEBI:29103"/>
    </ligand>
</feature>
<dbReference type="CDD" id="cd06267">
    <property type="entry name" value="PBP1_LacI_sugar_binding-like"/>
    <property type="match status" value="1"/>
</dbReference>
<accession>A0A7X2NJZ6</accession>
<dbReference type="EMBL" id="VUMD01000005">
    <property type="protein sequence ID" value="MSS36332.1"/>
    <property type="molecule type" value="Genomic_DNA"/>
</dbReference>
<feature type="active site" description="Proton acceptor" evidence="15">
    <location>
        <position position="569"/>
    </location>
</feature>
<dbReference type="InterPro" id="IPR028082">
    <property type="entry name" value="Peripla_BP_I"/>
</dbReference>
<dbReference type="AlphaFoldDB" id="A0A7X2NJZ6"/>
<evidence type="ECO:0000313" key="17">
    <source>
        <dbReference type="EMBL" id="MSS36332.1"/>
    </source>
</evidence>
<evidence type="ECO:0000256" key="13">
    <source>
        <dbReference type="ARBA" id="ARBA00023163"/>
    </source>
</evidence>
<keyword evidence="14 15" id="KW-0119">Carbohydrate metabolism</keyword>
<comment type="caution">
    <text evidence="15">Lacks conserved residue(s) required for the propagation of feature annotation.</text>
</comment>
<comment type="subunit">
    <text evidence="15">Homodimer.</text>
</comment>
<dbReference type="Pfam" id="PF13377">
    <property type="entry name" value="Peripla_BP_3"/>
    <property type="match status" value="1"/>
</dbReference>
<organism evidence="17 18">
    <name type="scientific">Clostridium porci</name>
    <dbReference type="NCBI Taxonomy" id="2605778"/>
    <lineage>
        <taxon>Bacteria</taxon>
        <taxon>Bacillati</taxon>
        <taxon>Bacillota</taxon>
        <taxon>Clostridia</taxon>
        <taxon>Eubacteriales</taxon>
        <taxon>Clostridiaceae</taxon>
        <taxon>Clostridium</taxon>
    </lineage>
</organism>
<dbReference type="GO" id="GO:0005524">
    <property type="term" value="F:ATP binding"/>
    <property type="evidence" value="ECO:0007669"/>
    <property type="project" value="UniProtKB-UniRule"/>
</dbReference>
<dbReference type="CDD" id="cd01174">
    <property type="entry name" value="ribokinase"/>
    <property type="match status" value="1"/>
</dbReference>
<evidence type="ECO:0000256" key="9">
    <source>
        <dbReference type="ARBA" id="ARBA00022842"/>
    </source>
</evidence>
<dbReference type="GO" id="GO:0006355">
    <property type="term" value="P:regulation of DNA-templated transcription"/>
    <property type="evidence" value="ECO:0007669"/>
    <property type="project" value="InterPro"/>
</dbReference>
<protein>
    <recommendedName>
        <fullName evidence="3 15">Ribokinase</fullName>
        <shortName evidence="15">RK</shortName>
        <ecNumber evidence="2 15">2.7.1.15</ecNumber>
    </recommendedName>
</protein>
<gene>
    <name evidence="15" type="primary">rbsK</name>
    <name evidence="17" type="ORF">FYJ39_07065</name>
</gene>
<dbReference type="InterPro" id="IPR002173">
    <property type="entry name" value="Carboh/pur_kinase_PfkB_CS"/>
</dbReference>
<comment type="similarity">
    <text evidence="15">Belongs to the carbohydrate kinase PfkB family. Ribokinase subfamily.</text>
</comment>
<dbReference type="InterPro" id="IPR029056">
    <property type="entry name" value="Ribokinase-like"/>
</dbReference>
<feature type="binding site" evidence="15">
    <location>
        <begin position="332"/>
        <end position="334"/>
    </location>
    <ligand>
        <name>substrate</name>
    </ligand>
</feature>
<evidence type="ECO:0000256" key="8">
    <source>
        <dbReference type="ARBA" id="ARBA00022840"/>
    </source>
</evidence>
<keyword evidence="8 15" id="KW-0067">ATP-binding</keyword>
<evidence type="ECO:0000256" key="15">
    <source>
        <dbReference type="HAMAP-Rule" id="MF_01987"/>
    </source>
</evidence>
<evidence type="ECO:0000256" key="12">
    <source>
        <dbReference type="ARBA" id="ARBA00023125"/>
    </source>
</evidence>
<dbReference type="CDD" id="cd01392">
    <property type="entry name" value="HTH_LacI"/>
    <property type="match status" value="1"/>
</dbReference>
<evidence type="ECO:0000256" key="7">
    <source>
        <dbReference type="ARBA" id="ARBA00022777"/>
    </source>
</evidence>
<keyword evidence="18" id="KW-1185">Reference proteome</keyword>
<evidence type="ECO:0000256" key="2">
    <source>
        <dbReference type="ARBA" id="ARBA00012035"/>
    </source>
</evidence>
<keyword evidence="11" id="KW-0805">Transcription regulation</keyword>
<dbReference type="PROSITE" id="PS00356">
    <property type="entry name" value="HTH_LACI_1"/>
    <property type="match status" value="1"/>
</dbReference>
<comment type="activity regulation">
    <text evidence="15">Activated by a monovalent cation that binds near, but not in, the active site. The most likely occupant of the site in vivo is potassium. Ion binding induces a conformational change that may alter substrate affinity.</text>
</comment>
<evidence type="ECO:0000256" key="14">
    <source>
        <dbReference type="ARBA" id="ARBA00023277"/>
    </source>
</evidence>
<keyword evidence="4 15" id="KW-0808">Transferase</keyword>
<evidence type="ECO:0000256" key="3">
    <source>
        <dbReference type="ARBA" id="ARBA00016943"/>
    </source>
</evidence>
<dbReference type="PANTHER" id="PTHR10584">
    <property type="entry name" value="SUGAR KINASE"/>
    <property type="match status" value="1"/>
</dbReference>
<feature type="binding site" evidence="15">
    <location>
        <position position="505"/>
    </location>
    <ligand>
        <name>ATP</name>
        <dbReference type="ChEBI" id="CHEBI:30616"/>
    </ligand>
</feature>
<comment type="cofactor">
    <cofactor evidence="15">
        <name>Mg(2+)</name>
        <dbReference type="ChEBI" id="CHEBI:18420"/>
    </cofactor>
    <text evidence="15">Requires a divalent cation, most likely magnesium in vivo, as an electrophilic catalyst to aid phosphoryl group transfer. It is the chelate of the metal and the nucleotide that is the actual substrate.</text>
</comment>
<dbReference type="SUPFAM" id="SSF53613">
    <property type="entry name" value="Ribokinase-like"/>
    <property type="match status" value="1"/>
</dbReference>
<evidence type="ECO:0000256" key="10">
    <source>
        <dbReference type="ARBA" id="ARBA00022958"/>
    </source>
</evidence>
<dbReference type="PANTHER" id="PTHR10584:SF166">
    <property type="entry name" value="RIBOKINASE"/>
    <property type="match status" value="1"/>
</dbReference>
<dbReference type="GO" id="GO:0019303">
    <property type="term" value="P:D-ribose catabolic process"/>
    <property type="evidence" value="ECO:0007669"/>
    <property type="project" value="UniProtKB-UniRule"/>
</dbReference>
<keyword evidence="9 15" id="KW-0460">Magnesium</keyword>